<sequence length="558" mass="60333">MSKVLDVRSLRMETESGVPIIDDVSFSVASGEVVALIGESGAGKSTIGLSALGYKRPGLRFSGGQVLLNGQDMLSANPAELRARRGREVAYVAQSAAAAFNAVHRLGSQITEAPQQHGIMSRTEAEEQLVRLARQMQLPDPENIARRYPHEVSGGQLQRLMVIMAMACRPDLLVFDEPTTALDVTTQVEVLAALKETLRDSGASAVYVSHDLAVVAQIADRIVVLRNGRMVETGTTAQIIEAPQQTYTRELLGAVNTVPKLKAVPREHTARPPAPIVELKGIQAAYPKYGKADAAPVLHDINISIPKGRVLGVIGESGSGKSTLAKVISGLLPQTGGEVLLDGQVLSKRIRSRSLAQRRDLQLVVQMPDLAFNPARSIASSLDRQLAFFTDLSAKARKDRIADLMRMVELDPEITQRMPHQLSGGQKQRVSLARALSTEPALLLCDEVTSALDTVVAASIVDLLKKFKHDIGQSMMFISHDIATVAKLADYVAVLKAGCVVELKPLRDLLSKPEHPYTQMLLNAVPDLRPGWLESHRGDAGVRSAEHNFSERNRTGAA</sequence>
<dbReference type="Proteomes" id="UP000199582">
    <property type="component" value="Unassembled WGS sequence"/>
</dbReference>
<evidence type="ECO:0000256" key="4">
    <source>
        <dbReference type="ARBA" id="ARBA00022741"/>
    </source>
</evidence>
<dbReference type="InterPro" id="IPR013563">
    <property type="entry name" value="Oligopep_ABC_C"/>
</dbReference>
<dbReference type="InterPro" id="IPR003439">
    <property type="entry name" value="ABC_transporter-like_ATP-bd"/>
</dbReference>
<feature type="domain" description="ABC transporter" evidence="6">
    <location>
        <begin position="5"/>
        <end position="252"/>
    </location>
</feature>
<gene>
    <name evidence="7" type="ORF">SAMN05443999_1272</name>
</gene>
<dbReference type="AlphaFoldDB" id="A0A1H7Y0I8"/>
<dbReference type="STRING" id="1287727.SAMN05443999_1272"/>
<dbReference type="GO" id="GO:0015833">
    <property type="term" value="P:peptide transport"/>
    <property type="evidence" value="ECO:0007669"/>
    <property type="project" value="InterPro"/>
</dbReference>
<dbReference type="GO" id="GO:0055085">
    <property type="term" value="P:transmembrane transport"/>
    <property type="evidence" value="ECO:0007669"/>
    <property type="project" value="UniProtKB-ARBA"/>
</dbReference>
<keyword evidence="3" id="KW-0813">Transport</keyword>
<dbReference type="GO" id="GO:0005886">
    <property type="term" value="C:plasma membrane"/>
    <property type="evidence" value="ECO:0007669"/>
    <property type="project" value="UniProtKB-SubCell"/>
</dbReference>
<dbReference type="PANTHER" id="PTHR43776:SF7">
    <property type="entry name" value="D,D-DIPEPTIDE TRANSPORT ATP-BINDING PROTEIN DDPF-RELATED"/>
    <property type="match status" value="1"/>
</dbReference>
<evidence type="ECO:0000256" key="1">
    <source>
        <dbReference type="ARBA" id="ARBA00004417"/>
    </source>
</evidence>
<evidence type="ECO:0000256" key="5">
    <source>
        <dbReference type="ARBA" id="ARBA00022840"/>
    </source>
</evidence>
<dbReference type="CDD" id="cd03257">
    <property type="entry name" value="ABC_NikE_OppD_transporters"/>
    <property type="match status" value="2"/>
</dbReference>
<dbReference type="InterPro" id="IPR017871">
    <property type="entry name" value="ABC_transporter-like_CS"/>
</dbReference>
<evidence type="ECO:0000256" key="3">
    <source>
        <dbReference type="ARBA" id="ARBA00022448"/>
    </source>
</evidence>
<feature type="domain" description="ABC transporter" evidence="6">
    <location>
        <begin position="277"/>
        <end position="522"/>
    </location>
</feature>
<evidence type="ECO:0000313" key="7">
    <source>
        <dbReference type="EMBL" id="SEM39706.1"/>
    </source>
</evidence>
<dbReference type="SUPFAM" id="SSF52540">
    <property type="entry name" value="P-loop containing nucleoside triphosphate hydrolases"/>
    <property type="match status" value="2"/>
</dbReference>
<dbReference type="Pfam" id="PF00005">
    <property type="entry name" value="ABC_tran"/>
    <property type="match status" value="2"/>
</dbReference>
<dbReference type="InterPro" id="IPR027417">
    <property type="entry name" value="P-loop_NTPase"/>
</dbReference>
<dbReference type="EMBL" id="FOAG01000027">
    <property type="protein sequence ID" value="SEM39706.1"/>
    <property type="molecule type" value="Genomic_DNA"/>
</dbReference>
<dbReference type="InterPro" id="IPR050319">
    <property type="entry name" value="ABC_transp_ATP-bind"/>
</dbReference>
<dbReference type="GO" id="GO:0005524">
    <property type="term" value="F:ATP binding"/>
    <property type="evidence" value="ECO:0007669"/>
    <property type="project" value="UniProtKB-KW"/>
</dbReference>
<keyword evidence="5 7" id="KW-0067">ATP-binding</keyword>
<comment type="subcellular location">
    <subcellularLocation>
        <location evidence="1">Cell inner membrane</location>
        <topology evidence="1">Peripheral membrane protein</topology>
    </subcellularLocation>
</comment>
<protein>
    <submittedName>
        <fullName evidence="7">Peptide/nickel transport system ATP-binding protein</fullName>
    </submittedName>
</protein>
<keyword evidence="8" id="KW-1185">Reference proteome</keyword>
<evidence type="ECO:0000256" key="2">
    <source>
        <dbReference type="ARBA" id="ARBA00005417"/>
    </source>
</evidence>
<dbReference type="RefSeq" id="WP_093039394.1">
    <property type="nucleotide sequence ID" value="NZ_FOAG01000027.1"/>
</dbReference>
<evidence type="ECO:0000259" key="6">
    <source>
        <dbReference type="PROSITE" id="PS50893"/>
    </source>
</evidence>
<evidence type="ECO:0000313" key="8">
    <source>
        <dbReference type="Proteomes" id="UP000199582"/>
    </source>
</evidence>
<organism evidence="7 8">
    <name type="scientific">Roseovarius azorensis</name>
    <dbReference type="NCBI Taxonomy" id="1287727"/>
    <lineage>
        <taxon>Bacteria</taxon>
        <taxon>Pseudomonadati</taxon>
        <taxon>Pseudomonadota</taxon>
        <taxon>Alphaproteobacteria</taxon>
        <taxon>Rhodobacterales</taxon>
        <taxon>Roseobacteraceae</taxon>
        <taxon>Roseovarius</taxon>
    </lineage>
</organism>
<dbReference type="GO" id="GO:0016887">
    <property type="term" value="F:ATP hydrolysis activity"/>
    <property type="evidence" value="ECO:0007669"/>
    <property type="project" value="InterPro"/>
</dbReference>
<reference evidence="7 8" key="1">
    <citation type="submission" date="2016-10" db="EMBL/GenBank/DDBJ databases">
        <authorList>
            <person name="de Groot N.N."/>
        </authorList>
    </citation>
    <scope>NUCLEOTIDE SEQUENCE [LARGE SCALE GENOMIC DNA]</scope>
    <source>
        <strain evidence="7 8">DSM 100674</strain>
    </source>
</reference>
<dbReference type="FunFam" id="3.40.50.300:FF:002585">
    <property type="entry name" value="Glutathione import ATP-binding protein GsiA"/>
    <property type="match status" value="1"/>
</dbReference>
<proteinExistence type="inferred from homology"/>
<dbReference type="OrthoDB" id="9802264at2"/>
<name>A0A1H7Y0I8_9RHOB</name>
<comment type="similarity">
    <text evidence="2">Belongs to the ABC transporter superfamily.</text>
</comment>
<keyword evidence="4" id="KW-0547">Nucleotide-binding</keyword>
<dbReference type="SMART" id="SM00382">
    <property type="entry name" value="AAA"/>
    <property type="match status" value="2"/>
</dbReference>
<dbReference type="Pfam" id="PF08352">
    <property type="entry name" value="oligo_HPY"/>
    <property type="match status" value="2"/>
</dbReference>
<dbReference type="InterPro" id="IPR003593">
    <property type="entry name" value="AAA+_ATPase"/>
</dbReference>
<accession>A0A1H7Y0I8</accession>
<dbReference type="PROSITE" id="PS50893">
    <property type="entry name" value="ABC_TRANSPORTER_2"/>
    <property type="match status" value="2"/>
</dbReference>
<dbReference type="Gene3D" id="3.40.50.300">
    <property type="entry name" value="P-loop containing nucleotide triphosphate hydrolases"/>
    <property type="match status" value="2"/>
</dbReference>
<dbReference type="PROSITE" id="PS00211">
    <property type="entry name" value="ABC_TRANSPORTER_1"/>
    <property type="match status" value="2"/>
</dbReference>
<dbReference type="PANTHER" id="PTHR43776">
    <property type="entry name" value="TRANSPORT ATP-BINDING PROTEIN"/>
    <property type="match status" value="1"/>
</dbReference>